<evidence type="ECO:0000313" key="1">
    <source>
        <dbReference type="EMBL" id="OGI48687.1"/>
    </source>
</evidence>
<dbReference type="SUPFAM" id="SSF81296">
    <property type="entry name" value="E set domains"/>
    <property type="match status" value="1"/>
</dbReference>
<dbReference type="InterPro" id="IPR014756">
    <property type="entry name" value="Ig_E-set"/>
</dbReference>
<dbReference type="STRING" id="1817760.A2151_07310"/>
<gene>
    <name evidence="1" type="ORF">A2151_07310</name>
</gene>
<accession>A0A1F6TU89</accession>
<dbReference type="InterPro" id="IPR013783">
    <property type="entry name" value="Ig-like_fold"/>
</dbReference>
<dbReference type="Gene3D" id="2.60.40.10">
    <property type="entry name" value="Immunoglobulins"/>
    <property type="match status" value="1"/>
</dbReference>
<dbReference type="SUPFAM" id="SSF63829">
    <property type="entry name" value="Calcium-dependent phosphotriesterase"/>
    <property type="match status" value="1"/>
</dbReference>
<sequence length="528" mass="52947">MLFVAVLSACGSGDGSQQSSTSISTNDVSFSAASPDASTPPAQILTATIDPEAIYVAVLHNGAAIASVTYSLSGDTAQIVVDPASPGGLGAGVFTGTITVVGYRCADPACSRLVSGNSQIVNVVYQIPPVVRFVAPYVGVAATADTAVIRGQGFQKFTVEGVTFGATAATTFTVVSDTEIRASYPALAVETYPVRIQAPSSPGAITSLANLVIVAAPAYVATTLVYPAAVSPVSQIQALRYDAERQALLVAVNGGQILRYAYAGAWGAPTTAAVGSLSDIALSTDGQQLLALAQTALTQIDPATLAAGTVTPAPALAADVFLKNLAVANDGNAVVTTGYNGSSNTQTYLYATRSPAFSQPATAPSMDNSTPGGSADGSSIVLAQGSPALASATGVYRYLAASQTFSVTGVSLNQNSIAPALDRAATRIVLNGTNVYDAGYNFLGTLPSTTLAVVVKPDATRAYTFDSAASQVLSFDLTASPAGGAFPQVGATAPAGDPGTGVRMAISPDGGTLFLAGNNQIAVQPAPP</sequence>
<organism evidence="1 2">
    <name type="scientific">Candidatus Muproteobacteria bacterium RBG_16_65_34</name>
    <dbReference type="NCBI Taxonomy" id="1817760"/>
    <lineage>
        <taxon>Bacteria</taxon>
        <taxon>Pseudomonadati</taxon>
        <taxon>Pseudomonadota</taxon>
        <taxon>Candidatus Muproteobacteria</taxon>
    </lineage>
</organism>
<evidence type="ECO:0008006" key="3">
    <source>
        <dbReference type="Google" id="ProtNLM"/>
    </source>
</evidence>
<evidence type="ECO:0000313" key="2">
    <source>
        <dbReference type="Proteomes" id="UP000178885"/>
    </source>
</evidence>
<protein>
    <recommendedName>
        <fullName evidence="3">IPT/TIG domain-containing protein</fullName>
    </recommendedName>
</protein>
<reference evidence="1 2" key="1">
    <citation type="journal article" date="2016" name="Nat. Commun.">
        <title>Thousands of microbial genomes shed light on interconnected biogeochemical processes in an aquifer system.</title>
        <authorList>
            <person name="Anantharaman K."/>
            <person name="Brown C.T."/>
            <person name="Hug L.A."/>
            <person name="Sharon I."/>
            <person name="Castelle C.J."/>
            <person name="Probst A.J."/>
            <person name="Thomas B.C."/>
            <person name="Singh A."/>
            <person name="Wilkins M.J."/>
            <person name="Karaoz U."/>
            <person name="Brodie E.L."/>
            <person name="Williams K.H."/>
            <person name="Hubbard S.S."/>
            <person name="Banfield J.F."/>
        </authorList>
    </citation>
    <scope>NUCLEOTIDE SEQUENCE [LARGE SCALE GENOMIC DNA]</scope>
</reference>
<comment type="caution">
    <text evidence="1">The sequence shown here is derived from an EMBL/GenBank/DDBJ whole genome shotgun (WGS) entry which is preliminary data.</text>
</comment>
<dbReference type="AlphaFoldDB" id="A0A1F6TU89"/>
<dbReference type="Proteomes" id="UP000178885">
    <property type="component" value="Unassembled WGS sequence"/>
</dbReference>
<proteinExistence type="predicted"/>
<dbReference type="EMBL" id="MFSU01000022">
    <property type="protein sequence ID" value="OGI48687.1"/>
    <property type="molecule type" value="Genomic_DNA"/>
</dbReference>
<name>A0A1F6TU89_9PROT</name>